<dbReference type="Gene3D" id="3.10.100.10">
    <property type="entry name" value="Mannose-Binding Protein A, subunit A"/>
    <property type="match status" value="2"/>
</dbReference>
<dbReference type="InterPro" id="IPR018378">
    <property type="entry name" value="C-type_lectin_CS"/>
</dbReference>
<organism evidence="6 7">
    <name type="scientific">Pristionchus mayeri</name>
    <dbReference type="NCBI Taxonomy" id="1317129"/>
    <lineage>
        <taxon>Eukaryota</taxon>
        <taxon>Metazoa</taxon>
        <taxon>Ecdysozoa</taxon>
        <taxon>Nematoda</taxon>
        <taxon>Chromadorea</taxon>
        <taxon>Rhabditida</taxon>
        <taxon>Rhabditina</taxon>
        <taxon>Diplogasteromorpha</taxon>
        <taxon>Diplogasteroidea</taxon>
        <taxon>Neodiplogasteridae</taxon>
        <taxon>Pristionchus</taxon>
    </lineage>
</organism>
<dbReference type="Pfam" id="PF00431">
    <property type="entry name" value="CUB"/>
    <property type="match status" value="1"/>
</dbReference>
<proteinExistence type="predicted"/>
<sequence length="415" mass="46321">KILAMKLLLLALLPALGLACGLPLKGYDVWLDGRCFNLRFSSVSFNTQDKNCKEDGTYLPIIRSQEEIDQFFTVLRDHYFGPIDFWLGLYCDGQKFVWSDGSEATYTNFASNYTCSPSTTERRYFINYDQKWYEVANGKQVTDEYGNYIGNYLICEAPKISSSTCDDFDLVQWETSETCVGVPKSVSNWGYGEEQCTYDAAHLPSIHDQTANDLVLRTAVAHSMLDGVLIGAKKDRTGNYSWTDGTEMDYRNFAPGFPNDAFGDCVAMQTLSLAGQWMNIPCGTPSLPFVCTKTPFYPTNPQPAGCPKRNNVAPGDEIFSPSYPLAPGITGCDYFLVEPNSNKQAEIEISFFESNSCCDHLIVYDGLVGSNVLRNITGYQPNPVIIRAKTNTIRLRWNAESGANVRGFKAKMNIL</sequence>
<dbReference type="Pfam" id="PF00059">
    <property type="entry name" value="Lectin_C"/>
    <property type="match status" value="2"/>
</dbReference>
<evidence type="ECO:0000256" key="1">
    <source>
        <dbReference type="ARBA" id="ARBA00023157"/>
    </source>
</evidence>
<feature type="domain" description="C-type lectin" evidence="5">
    <location>
        <begin position="175"/>
        <end position="282"/>
    </location>
</feature>
<accession>A0AAN5D2W0</accession>
<comment type="caution">
    <text evidence="2">Lacks conserved residue(s) required for the propagation of feature annotation.</text>
</comment>
<dbReference type="PANTHER" id="PTHR22991:SF40">
    <property type="entry name" value="PROTEIN CBG13490"/>
    <property type="match status" value="1"/>
</dbReference>
<dbReference type="PROSITE" id="PS01180">
    <property type="entry name" value="CUB"/>
    <property type="match status" value="1"/>
</dbReference>
<dbReference type="EMBL" id="BTRK01000005">
    <property type="protein sequence ID" value="GMR55623.1"/>
    <property type="molecule type" value="Genomic_DNA"/>
</dbReference>
<feature type="signal peptide" evidence="3">
    <location>
        <begin position="1"/>
        <end position="19"/>
    </location>
</feature>
<comment type="caution">
    <text evidence="6">The sequence shown here is derived from an EMBL/GenBank/DDBJ whole genome shotgun (WGS) entry which is preliminary data.</text>
</comment>
<gene>
    <name evidence="6" type="ORF">PMAYCL1PPCAC_25818</name>
</gene>
<feature type="non-terminal residue" evidence="6">
    <location>
        <position position="1"/>
    </location>
</feature>
<feature type="domain" description="C-type lectin" evidence="5">
    <location>
        <begin position="31"/>
        <end position="132"/>
    </location>
</feature>
<dbReference type="PROSITE" id="PS00615">
    <property type="entry name" value="C_TYPE_LECTIN_1"/>
    <property type="match status" value="1"/>
</dbReference>
<feature type="chain" id="PRO_5042914395" description="CUB domain-containing protein" evidence="3">
    <location>
        <begin position="20"/>
        <end position="415"/>
    </location>
</feature>
<dbReference type="InterPro" id="IPR001304">
    <property type="entry name" value="C-type_lectin-like"/>
</dbReference>
<keyword evidence="7" id="KW-1185">Reference proteome</keyword>
<dbReference type="InterPro" id="IPR016186">
    <property type="entry name" value="C-type_lectin-like/link_sf"/>
</dbReference>
<keyword evidence="1" id="KW-1015">Disulfide bond</keyword>
<dbReference type="CDD" id="cd00037">
    <property type="entry name" value="CLECT"/>
    <property type="match status" value="2"/>
</dbReference>
<evidence type="ECO:0000313" key="7">
    <source>
        <dbReference type="Proteomes" id="UP001328107"/>
    </source>
</evidence>
<dbReference type="InterPro" id="IPR050976">
    <property type="entry name" value="Snaclec"/>
</dbReference>
<dbReference type="Gene3D" id="2.60.120.290">
    <property type="entry name" value="Spermadhesin, CUB domain"/>
    <property type="match status" value="1"/>
</dbReference>
<evidence type="ECO:0000256" key="2">
    <source>
        <dbReference type="PROSITE-ProRule" id="PRU00059"/>
    </source>
</evidence>
<dbReference type="Proteomes" id="UP001328107">
    <property type="component" value="Unassembled WGS sequence"/>
</dbReference>
<dbReference type="PANTHER" id="PTHR22991">
    <property type="entry name" value="PROTEIN CBG13490"/>
    <property type="match status" value="1"/>
</dbReference>
<evidence type="ECO:0000259" key="4">
    <source>
        <dbReference type="PROSITE" id="PS01180"/>
    </source>
</evidence>
<dbReference type="AlphaFoldDB" id="A0AAN5D2W0"/>
<dbReference type="PROSITE" id="PS50041">
    <property type="entry name" value="C_TYPE_LECTIN_2"/>
    <property type="match status" value="2"/>
</dbReference>
<dbReference type="SMART" id="SM00034">
    <property type="entry name" value="CLECT"/>
    <property type="match status" value="2"/>
</dbReference>
<name>A0AAN5D2W0_9BILA</name>
<keyword evidence="3" id="KW-0732">Signal</keyword>
<protein>
    <recommendedName>
        <fullName evidence="8">CUB domain-containing protein</fullName>
    </recommendedName>
</protein>
<evidence type="ECO:0000259" key="5">
    <source>
        <dbReference type="PROSITE" id="PS50041"/>
    </source>
</evidence>
<dbReference type="SMART" id="SM00042">
    <property type="entry name" value="CUB"/>
    <property type="match status" value="1"/>
</dbReference>
<dbReference type="InterPro" id="IPR016187">
    <property type="entry name" value="CTDL_fold"/>
</dbReference>
<evidence type="ECO:0000256" key="3">
    <source>
        <dbReference type="SAM" id="SignalP"/>
    </source>
</evidence>
<dbReference type="SUPFAM" id="SSF56436">
    <property type="entry name" value="C-type lectin-like"/>
    <property type="match status" value="2"/>
</dbReference>
<evidence type="ECO:0000313" key="6">
    <source>
        <dbReference type="EMBL" id="GMR55623.1"/>
    </source>
</evidence>
<dbReference type="InterPro" id="IPR000859">
    <property type="entry name" value="CUB_dom"/>
</dbReference>
<reference evidence="7" key="1">
    <citation type="submission" date="2022-10" db="EMBL/GenBank/DDBJ databases">
        <title>Genome assembly of Pristionchus species.</title>
        <authorList>
            <person name="Yoshida K."/>
            <person name="Sommer R.J."/>
        </authorList>
    </citation>
    <scope>NUCLEOTIDE SEQUENCE [LARGE SCALE GENOMIC DNA]</scope>
    <source>
        <strain evidence="7">RS5460</strain>
    </source>
</reference>
<dbReference type="SUPFAM" id="SSF49854">
    <property type="entry name" value="Spermadhesin, CUB domain"/>
    <property type="match status" value="1"/>
</dbReference>
<evidence type="ECO:0008006" key="8">
    <source>
        <dbReference type="Google" id="ProtNLM"/>
    </source>
</evidence>
<dbReference type="InterPro" id="IPR035914">
    <property type="entry name" value="Sperma_CUB_dom_sf"/>
</dbReference>
<feature type="domain" description="CUB" evidence="4">
    <location>
        <begin position="306"/>
        <end position="415"/>
    </location>
</feature>